<gene>
    <name evidence="2" type="ORF">B2J93_4575</name>
</gene>
<evidence type="ECO:0000313" key="2">
    <source>
        <dbReference type="EMBL" id="OWP01949.1"/>
    </source>
</evidence>
<reference evidence="2 3" key="1">
    <citation type="submission" date="2017-04" db="EMBL/GenBank/DDBJ databases">
        <title>Draft genome sequence of Marssonina coronaria NL1: causal agent of apple blotch.</title>
        <authorList>
            <person name="Cheng Q."/>
        </authorList>
    </citation>
    <scope>NUCLEOTIDE SEQUENCE [LARGE SCALE GENOMIC DNA]</scope>
    <source>
        <strain evidence="2 3">NL1</strain>
    </source>
</reference>
<dbReference type="AlphaFoldDB" id="A0A218Z1N3"/>
<dbReference type="Pfam" id="PF11807">
    <property type="entry name" value="UstYa"/>
    <property type="match status" value="1"/>
</dbReference>
<sequence length="207" mass="23853">MPITRSPVEYRLQILGDEFYTTEPENLKYKGHPRPELDVAWNELIEYMHQRVHKDEAKAAGFESTELADGSGDYALRRAMFPNVYIDDYDSVPPGPNQINGDMPMYYFYWPETPGRITKKYPRHVGHKEHVCVDLDLLQETHKRRFSLLSEQKLLVNPFYPEGSLNDVVVPKRTNYSVCDSIDLKGPESFEGLEDLAELARSQKGGK</sequence>
<dbReference type="EMBL" id="MZNU01000253">
    <property type="protein sequence ID" value="OWP01949.1"/>
    <property type="molecule type" value="Genomic_DNA"/>
</dbReference>
<name>A0A218Z1N3_9HELO</name>
<protein>
    <submittedName>
        <fullName evidence="2">Uncharacterized protein</fullName>
    </submittedName>
</protein>
<evidence type="ECO:0000256" key="1">
    <source>
        <dbReference type="ARBA" id="ARBA00035112"/>
    </source>
</evidence>
<dbReference type="Proteomes" id="UP000242519">
    <property type="component" value="Unassembled WGS sequence"/>
</dbReference>
<comment type="caution">
    <text evidence="2">The sequence shown here is derived from an EMBL/GenBank/DDBJ whole genome shotgun (WGS) entry which is preliminary data.</text>
</comment>
<dbReference type="OrthoDB" id="3687641at2759"/>
<comment type="similarity">
    <text evidence="1">Belongs to the ustYa family.</text>
</comment>
<accession>A0A218Z1N3</accession>
<organism evidence="2 3">
    <name type="scientific">Diplocarpon coronariae</name>
    <dbReference type="NCBI Taxonomy" id="2795749"/>
    <lineage>
        <taxon>Eukaryota</taxon>
        <taxon>Fungi</taxon>
        <taxon>Dikarya</taxon>
        <taxon>Ascomycota</taxon>
        <taxon>Pezizomycotina</taxon>
        <taxon>Leotiomycetes</taxon>
        <taxon>Helotiales</taxon>
        <taxon>Drepanopezizaceae</taxon>
        <taxon>Diplocarpon</taxon>
    </lineage>
</organism>
<evidence type="ECO:0000313" key="3">
    <source>
        <dbReference type="Proteomes" id="UP000242519"/>
    </source>
</evidence>
<keyword evidence="3" id="KW-1185">Reference proteome</keyword>
<dbReference type="InterPro" id="IPR021765">
    <property type="entry name" value="UstYa-like"/>
</dbReference>
<dbReference type="InParanoid" id="A0A218Z1N3"/>
<proteinExistence type="inferred from homology"/>